<keyword evidence="1" id="KW-0472">Membrane</keyword>
<dbReference type="RefSeq" id="WP_120039955.1">
    <property type="nucleotide sequence ID" value="NZ_QZFU01000016.1"/>
</dbReference>
<feature type="transmembrane region" description="Helical" evidence="1">
    <location>
        <begin position="429"/>
        <end position="450"/>
    </location>
</feature>
<dbReference type="OrthoDB" id="3631561at2"/>
<feature type="transmembrane region" description="Helical" evidence="1">
    <location>
        <begin position="222"/>
        <end position="243"/>
    </location>
</feature>
<dbReference type="AlphaFoldDB" id="A0A3A4KAN6"/>
<dbReference type="EMBL" id="QZFU01000016">
    <property type="protein sequence ID" value="RJO76940.1"/>
    <property type="molecule type" value="Genomic_DNA"/>
</dbReference>
<evidence type="ECO:0000313" key="3">
    <source>
        <dbReference type="Proteomes" id="UP000266677"/>
    </source>
</evidence>
<protein>
    <recommendedName>
        <fullName evidence="4">DUF445 family protein</fullName>
    </recommendedName>
</protein>
<organism evidence="2 3">
    <name type="scientific">Nocardia panacis</name>
    <dbReference type="NCBI Taxonomy" id="2340916"/>
    <lineage>
        <taxon>Bacteria</taxon>
        <taxon>Bacillati</taxon>
        <taxon>Actinomycetota</taxon>
        <taxon>Actinomycetes</taxon>
        <taxon>Mycobacteriales</taxon>
        <taxon>Nocardiaceae</taxon>
        <taxon>Nocardia</taxon>
    </lineage>
</organism>
<name>A0A3A4KAN6_9NOCA</name>
<gene>
    <name evidence="2" type="ORF">D5S18_12080</name>
</gene>
<accession>A0A3A4KAN6</accession>
<keyword evidence="3" id="KW-1185">Reference proteome</keyword>
<comment type="caution">
    <text evidence="2">The sequence shown here is derived from an EMBL/GenBank/DDBJ whole genome shotgun (WGS) entry which is preliminary data.</text>
</comment>
<proteinExistence type="predicted"/>
<reference evidence="2 3" key="1">
    <citation type="submission" date="2018-09" db="EMBL/GenBank/DDBJ databases">
        <title>YIM PH21274 draft genome.</title>
        <authorList>
            <person name="Miao C."/>
        </authorList>
    </citation>
    <scope>NUCLEOTIDE SEQUENCE [LARGE SCALE GENOMIC DNA]</scope>
    <source>
        <strain evidence="2 3">YIM PH 21724</strain>
    </source>
</reference>
<feature type="transmembrane region" description="Helical" evidence="1">
    <location>
        <begin position="25"/>
        <end position="49"/>
    </location>
</feature>
<dbReference type="PANTHER" id="PTHR35791">
    <property type="entry name" value="UPF0754 MEMBRANE PROTEIN YHEB"/>
    <property type="match status" value="1"/>
</dbReference>
<keyword evidence="1" id="KW-1133">Transmembrane helix</keyword>
<dbReference type="Proteomes" id="UP000266677">
    <property type="component" value="Unassembled WGS sequence"/>
</dbReference>
<evidence type="ECO:0008006" key="4">
    <source>
        <dbReference type="Google" id="ProtNLM"/>
    </source>
</evidence>
<evidence type="ECO:0000256" key="1">
    <source>
        <dbReference type="SAM" id="Phobius"/>
    </source>
</evidence>
<sequence>MITLGAGVFVDWESLTGQSKLVVDLISFPLFAALAGWLTNWTGVLMLFWPVRFRGVRVPGLSVLYPYMPRRMQVLPTFSGDGTRVGFQGFIPARAEKMASICVDKALLRIGSPRDFIHELDLEAIADYIAVLAHQEVPALVDEVMLRENPDLWRGVPRTLRQLVYQRVERELPALCRRAFESLGDNVDQLIDIKGFVIRYLRANPTILKDLTTTIAAPELRFMVRIGLLGAPFGLLLALYMSVHHRIPVFGWVPGWVILLLSAALIGVLVNVIAIKMVFEPGDPQPRYRYLWRQALLAKRQPQAAQDLAHILAYQVLTLPNLATELLSGPNGDKTRQLLERLISEEIHRQLGRTTSVVRAAFGRRQFDNLGLGAAGTAVTNLAPALVEDEDFAREQAKQIDDFAARKLRQLSPGEFMEMFYASVEQDAWLLYLHGAVLGLMVGAVHLILFGW</sequence>
<dbReference type="PANTHER" id="PTHR35791:SF1">
    <property type="entry name" value="UPF0754 MEMBRANE PROTEIN YHEB"/>
    <property type="match status" value="1"/>
</dbReference>
<feature type="transmembrane region" description="Helical" evidence="1">
    <location>
        <begin position="255"/>
        <end position="279"/>
    </location>
</feature>
<evidence type="ECO:0000313" key="2">
    <source>
        <dbReference type="EMBL" id="RJO76940.1"/>
    </source>
</evidence>
<keyword evidence="1" id="KW-0812">Transmembrane</keyword>